<dbReference type="GO" id="GO:0005634">
    <property type="term" value="C:nucleus"/>
    <property type="evidence" value="ECO:0007669"/>
    <property type="project" value="TreeGrafter"/>
</dbReference>
<dbReference type="GO" id="GO:0035299">
    <property type="term" value="F:inositol-1,3,4,5,6-pentakisphosphate 2-kinase activity"/>
    <property type="evidence" value="ECO:0007669"/>
    <property type="project" value="UniProtKB-EC"/>
</dbReference>
<evidence type="ECO:0000256" key="7">
    <source>
        <dbReference type="RuleBase" id="RU364126"/>
    </source>
</evidence>
<dbReference type="OrthoDB" id="272370at2759"/>
<comment type="similarity">
    <text evidence="1">Belongs to the IPK1 type 2 family.</text>
</comment>
<dbReference type="PANTHER" id="PTHR14456">
    <property type="entry name" value="INOSITOL POLYPHOSPHATE KINASE 1"/>
    <property type="match status" value="1"/>
</dbReference>
<name>T2M5F7_HYDVU</name>
<evidence type="ECO:0000313" key="8">
    <source>
        <dbReference type="EMBL" id="CDG67296.1"/>
    </source>
</evidence>
<gene>
    <name evidence="8" type="primary">IPPK</name>
</gene>
<dbReference type="OMA" id="CHMEADF"/>
<comment type="function">
    <text evidence="7">Phosphorylates Ins(1,3,4,5,6)P5 at position 2 to form Ins(1,2,3,4,5,6)P6 (InsP6 or phytate).</text>
</comment>
<reference evidence="8" key="1">
    <citation type="journal article" date="2013" name="Genome Biol. Evol.">
        <title>Punctuated emergences of genetic and phenotypic innovations in eumetazoan, bilaterian, euteleostome, and hominidae ancestors.</title>
        <authorList>
            <person name="Wenger Y."/>
            <person name="Galliot B."/>
        </authorList>
    </citation>
    <scope>NUCLEOTIDE SEQUENCE</scope>
    <source>
        <tissue evidence="8">Whole animals</tissue>
    </source>
</reference>
<dbReference type="KEGG" id="hmg:101237508"/>
<dbReference type="Gene3D" id="3.30.200.110">
    <property type="entry name" value="Inositol-pentakisphosphate 2-kinase, N-lobe"/>
    <property type="match status" value="1"/>
</dbReference>
<evidence type="ECO:0000256" key="6">
    <source>
        <dbReference type="ARBA" id="ARBA00022840"/>
    </source>
</evidence>
<evidence type="ECO:0000256" key="5">
    <source>
        <dbReference type="ARBA" id="ARBA00022777"/>
    </source>
</evidence>
<dbReference type="Pfam" id="PF06090">
    <property type="entry name" value="Ins_P5_2-kin"/>
    <property type="match status" value="1"/>
</dbReference>
<dbReference type="EMBL" id="HAAD01001064">
    <property type="protein sequence ID" value="CDG67296.1"/>
    <property type="molecule type" value="mRNA"/>
</dbReference>
<comment type="catalytic activity">
    <reaction evidence="7">
        <text>1D-myo-inositol 1,3,4,5,6-pentakisphosphate + ATP = 1D-myo-inositol hexakisphosphate + ADP + H(+)</text>
        <dbReference type="Rhea" id="RHEA:20313"/>
        <dbReference type="ChEBI" id="CHEBI:15378"/>
        <dbReference type="ChEBI" id="CHEBI:30616"/>
        <dbReference type="ChEBI" id="CHEBI:57733"/>
        <dbReference type="ChEBI" id="CHEBI:58130"/>
        <dbReference type="ChEBI" id="CHEBI:456216"/>
        <dbReference type="EC" id="2.7.1.158"/>
    </reaction>
</comment>
<dbReference type="PANTHER" id="PTHR14456:SF2">
    <property type="entry name" value="INOSITOL-PENTAKISPHOSPHATE 2-KINASE"/>
    <property type="match status" value="1"/>
</dbReference>
<dbReference type="InterPro" id="IPR043001">
    <property type="entry name" value="IP5_2-K_N_lobe"/>
</dbReference>
<protein>
    <recommendedName>
        <fullName evidence="2 7">Inositol-pentakisphosphate 2-kinase</fullName>
        <ecNumber evidence="2 7">2.7.1.158</ecNumber>
    </recommendedName>
</protein>
<dbReference type="InterPro" id="IPR009286">
    <property type="entry name" value="Ins_P5_2-kin"/>
</dbReference>
<accession>T2M5F7</accession>
<evidence type="ECO:0000256" key="3">
    <source>
        <dbReference type="ARBA" id="ARBA00022679"/>
    </source>
</evidence>
<keyword evidence="6 7" id="KW-0067">ATP-binding</keyword>
<keyword evidence="3 7" id="KW-0808">Transferase</keyword>
<evidence type="ECO:0000256" key="1">
    <source>
        <dbReference type="ARBA" id="ARBA00007229"/>
    </source>
</evidence>
<dbReference type="EC" id="2.7.1.158" evidence="2 7"/>
<keyword evidence="4 7" id="KW-0547">Nucleotide-binding</keyword>
<evidence type="ECO:0000256" key="4">
    <source>
        <dbReference type="ARBA" id="ARBA00022741"/>
    </source>
</evidence>
<evidence type="ECO:0000256" key="2">
    <source>
        <dbReference type="ARBA" id="ARBA00012023"/>
    </source>
</evidence>
<comment type="domain">
    <text evidence="7">The EXKPK motif is conserved in inositol-pentakisphosphate 2-kinases of both family 1 and 2.</text>
</comment>
<sequence length="443" mass="51390">MLIIFRFIIMEYLITQNFEEIKWSYVGEGNENIIVKPENSKVVARFRKKFKDMNEFNNLSGKCYKKLPNMFTLKDEKMFLDFIVRFLINSSYLVDIKIIEVSEYFLLQLNNKIKNYRPLNRWEKDLDLQHRFVQLLPNLCFTPSVKIDSKCISVEIKTKCGFMPYHYNVHSLKKKVCRFCIQQVTKFNLAKTSQISSYCPLDLFNNCTCGVSSALNSLTMTPQNNLVVSVDGEKINNLQQFNIGSISSKEILISVIVAILKNDSFKVELLIKNNCNNVQAFCGGKKHDKHLEYCQPMGKGGILNTLRSLQMLDCIDIENIYDLYNQYSSQYVFDNDFSSEIWAKVVQDIVNGIKKVSDLSMIYQYLISSTFKDCSLFITFKKVSPSDCGIGLSVVFHEETESWYEYQIKLADLAPRSVHNIPFYYNLDQDLIANYIKSTKLQV</sequence>
<dbReference type="AlphaFoldDB" id="T2M5F7"/>
<organism evidence="8">
    <name type="scientific">Hydra vulgaris</name>
    <name type="common">Hydra</name>
    <name type="synonym">Hydra attenuata</name>
    <dbReference type="NCBI Taxonomy" id="6087"/>
    <lineage>
        <taxon>Eukaryota</taxon>
        <taxon>Metazoa</taxon>
        <taxon>Cnidaria</taxon>
        <taxon>Hydrozoa</taxon>
        <taxon>Hydroidolina</taxon>
        <taxon>Anthoathecata</taxon>
        <taxon>Aplanulata</taxon>
        <taxon>Hydridae</taxon>
        <taxon>Hydra</taxon>
    </lineage>
</organism>
<dbReference type="GO" id="GO:0032958">
    <property type="term" value="P:inositol phosphate biosynthetic process"/>
    <property type="evidence" value="ECO:0007669"/>
    <property type="project" value="TreeGrafter"/>
</dbReference>
<keyword evidence="5 7" id="KW-0418">Kinase</keyword>
<dbReference type="GO" id="GO:0005524">
    <property type="term" value="F:ATP binding"/>
    <property type="evidence" value="ECO:0007669"/>
    <property type="project" value="UniProtKB-KW"/>
</dbReference>
<proteinExistence type="evidence at transcript level"/>